<feature type="transmembrane region" description="Helical" evidence="1">
    <location>
        <begin position="58"/>
        <end position="80"/>
    </location>
</feature>
<keyword evidence="1" id="KW-0472">Membrane</keyword>
<accession>A0A3A9ADK9</accession>
<keyword evidence="1" id="KW-0812">Transmembrane</keyword>
<evidence type="ECO:0000313" key="3">
    <source>
        <dbReference type="Proteomes" id="UP000280696"/>
    </source>
</evidence>
<dbReference type="RefSeq" id="WP_120471673.1">
    <property type="nucleotide sequence ID" value="NZ_RAYQ01000022.1"/>
</dbReference>
<dbReference type="Proteomes" id="UP000280696">
    <property type="component" value="Unassembled WGS sequence"/>
</dbReference>
<keyword evidence="1" id="KW-1133">Transmembrane helix</keyword>
<proteinExistence type="predicted"/>
<evidence type="ECO:0000256" key="1">
    <source>
        <dbReference type="SAM" id="Phobius"/>
    </source>
</evidence>
<protein>
    <submittedName>
        <fullName evidence="2">Uncharacterized protein</fullName>
    </submittedName>
</protein>
<dbReference type="EMBL" id="RAYQ01000022">
    <property type="protein sequence ID" value="RKI89487.1"/>
    <property type="molecule type" value="Genomic_DNA"/>
</dbReference>
<reference evidence="2 3" key="1">
    <citation type="submission" date="2018-09" db="EMBL/GenBank/DDBJ databases">
        <title>Murine metabolic-syndrome-specific gut microbial biobank.</title>
        <authorList>
            <person name="Liu C."/>
        </authorList>
    </citation>
    <scope>NUCLEOTIDE SEQUENCE [LARGE SCALE GENOMIC DNA]</scope>
    <source>
        <strain evidence="2 3">0.1xD8-82</strain>
    </source>
</reference>
<comment type="caution">
    <text evidence="2">The sequence shown here is derived from an EMBL/GenBank/DDBJ whole genome shotgun (WGS) entry which is preliminary data.</text>
</comment>
<dbReference type="OrthoDB" id="2031036at2"/>
<sequence>MQNTYGNKNRKDKIYIPELETVPEGFHNTVTETLYAITGAASDQKYGRRRRPSGKKMILPLAAALCLVIGGCTFAAVNLYQQRMENMNREMLEIFYAQAFAGDTFHYNRPLTKEEEARFEKLNRAYEEEGRFPEGEVQYLEDYRDYTGKGVGLYAERCTLFLPDKISDEELLQIIDFQHKVNYSIEKIGLEIVEGEKENGQKFMNTAPEAQAESVIAYEGSVDVTCVTEGEEYLYLAGTNSIERMEIGGSTSKPFYQRDFGENAIVYAMEEDGHQGLYVLLLFMGEDNYEGGKILHINKEGELLYEKDTGSRIFYALAVDEKGRLYAQTDRAVFIYDGEGKESSSIEIPYDFTARDSLCRGKDGKVYALCEDAPFHSIILQLGPETGEYGMAAANPLPDGPPHFHTIAKGKDADFILWNYEGLFTYSLGDDGAKKVMELYEAPLEWEDAMCMSLADGRVLFVKAFPERGAGESAAQSVRFCYVNPYNEK</sequence>
<evidence type="ECO:0000313" key="2">
    <source>
        <dbReference type="EMBL" id="RKI89487.1"/>
    </source>
</evidence>
<dbReference type="AlphaFoldDB" id="A0A3A9ADK9"/>
<dbReference type="SUPFAM" id="SSF63829">
    <property type="entry name" value="Calcium-dependent phosphotriesterase"/>
    <property type="match status" value="1"/>
</dbReference>
<name>A0A3A9ADK9_9FIRM</name>
<gene>
    <name evidence="2" type="ORF">D7V94_17930</name>
</gene>
<keyword evidence="3" id="KW-1185">Reference proteome</keyword>
<organism evidence="2 3">
    <name type="scientific">Parablautia intestinalis</name>
    <dbReference type="NCBI Taxonomy" id="2320100"/>
    <lineage>
        <taxon>Bacteria</taxon>
        <taxon>Bacillati</taxon>
        <taxon>Bacillota</taxon>
        <taxon>Clostridia</taxon>
        <taxon>Lachnospirales</taxon>
        <taxon>Lachnospiraceae</taxon>
        <taxon>Parablautia</taxon>
    </lineage>
</organism>